<dbReference type="Proteomes" id="UP000642094">
    <property type="component" value="Unassembled WGS sequence"/>
</dbReference>
<evidence type="ECO:0000313" key="1">
    <source>
        <dbReference type="EMBL" id="MBD2188114.1"/>
    </source>
</evidence>
<sequence length="174" mass="19502">MKQVFDRFYSIAAIAICSLGSNCVDVKSAQALEEGLYWGGGSRYISIFKQANSKPNSTDNLNTSLIPEGDRYCYMGTSSNGTMIASLNLKIPRYQTGIDYEVYTLQGLSNLAIQQYAAKRDQIIFGKLVGRFVRGGLVYQREGDGRIERSPELQACLNSRQPYFKQILSGRDRR</sequence>
<gene>
    <name evidence="1" type="ORF">H6F41_08150</name>
</gene>
<name>A0ABR7ZWH2_9CYAN</name>
<reference evidence="1 2" key="1">
    <citation type="journal article" date="2020" name="ISME J.">
        <title>Comparative genomics reveals insights into cyanobacterial evolution and habitat adaptation.</title>
        <authorList>
            <person name="Chen M.Y."/>
            <person name="Teng W.K."/>
            <person name="Zhao L."/>
            <person name="Hu C.X."/>
            <person name="Zhou Y.K."/>
            <person name="Han B.P."/>
            <person name="Song L.R."/>
            <person name="Shu W.S."/>
        </authorList>
    </citation>
    <scope>NUCLEOTIDE SEQUENCE [LARGE SCALE GENOMIC DNA]</scope>
    <source>
        <strain evidence="1 2">FACHB-723</strain>
    </source>
</reference>
<protein>
    <submittedName>
        <fullName evidence="1">Uncharacterized protein</fullName>
    </submittedName>
</protein>
<organism evidence="1 2">
    <name type="scientific">Pseudanabaena mucicola FACHB-723</name>
    <dbReference type="NCBI Taxonomy" id="2692860"/>
    <lineage>
        <taxon>Bacteria</taxon>
        <taxon>Bacillati</taxon>
        <taxon>Cyanobacteriota</taxon>
        <taxon>Cyanophyceae</taxon>
        <taxon>Pseudanabaenales</taxon>
        <taxon>Pseudanabaenaceae</taxon>
        <taxon>Pseudanabaena</taxon>
    </lineage>
</organism>
<dbReference type="RefSeq" id="WP_190402971.1">
    <property type="nucleotide sequence ID" value="NZ_JACJQB010000011.1"/>
</dbReference>
<keyword evidence="2" id="KW-1185">Reference proteome</keyword>
<dbReference type="EMBL" id="JACJQB010000011">
    <property type="protein sequence ID" value="MBD2188114.1"/>
    <property type="molecule type" value="Genomic_DNA"/>
</dbReference>
<comment type="caution">
    <text evidence="1">The sequence shown here is derived from an EMBL/GenBank/DDBJ whole genome shotgun (WGS) entry which is preliminary data.</text>
</comment>
<evidence type="ECO:0000313" key="2">
    <source>
        <dbReference type="Proteomes" id="UP000642094"/>
    </source>
</evidence>
<accession>A0ABR7ZWH2</accession>
<proteinExistence type="predicted"/>